<reference evidence="1 2" key="1">
    <citation type="journal article" date="2016" name="Nat. Commun.">
        <title>Thousands of microbial genomes shed light on interconnected biogeochemical processes in an aquifer system.</title>
        <authorList>
            <person name="Anantharaman K."/>
            <person name="Brown C.T."/>
            <person name="Hug L.A."/>
            <person name="Sharon I."/>
            <person name="Castelle C.J."/>
            <person name="Probst A.J."/>
            <person name="Thomas B.C."/>
            <person name="Singh A."/>
            <person name="Wilkins M.J."/>
            <person name="Karaoz U."/>
            <person name="Brodie E.L."/>
            <person name="Williams K.H."/>
            <person name="Hubbard S.S."/>
            <person name="Banfield J.F."/>
        </authorList>
    </citation>
    <scope>NUCLEOTIDE SEQUENCE [LARGE SCALE GENOMIC DNA]</scope>
</reference>
<dbReference type="STRING" id="1802697.A2925_02440"/>
<dbReference type="EMBL" id="MGKL01000012">
    <property type="protein sequence ID" value="OGN25876.1"/>
    <property type="molecule type" value="Genomic_DNA"/>
</dbReference>
<dbReference type="Proteomes" id="UP000178256">
    <property type="component" value="Unassembled WGS sequence"/>
</dbReference>
<protein>
    <submittedName>
        <fullName evidence="1">Uncharacterized protein</fullName>
    </submittedName>
</protein>
<comment type="caution">
    <text evidence="1">The sequence shown here is derived from an EMBL/GenBank/DDBJ whole genome shotgun (WGS) entry which is preliminary data.</text>
</comment>
<gene>
    <name evidence="1" type="ORF">A2925_02440</name>
</gene>
<organism evidence="1 2">
    <name type="scientific">Candidatus Yanofskybacteria bacterium RIFCSPLOWO2_01_FULL_44_22</name>
    <dbReference type="NCBI Taxonomy" id="1802697"/>
    <lineage>
        <taxon>Bacteria</taxon>
        <taxon>Candidatus Yanofskyibacteriota</taxon>
    </lineage>
</organism>
<evidence type="ECO:0000313" key="1">
    <source>
        <dbReference type="EMBL" id="OGN25876.1"/>
    </source>
</evidence>
<name>A0A1F8GMJ4_9BACT</name>
<accession>A0A1F8GMJ4</accession>
<evidence type="ECO:0000313" key="2">
    <source>
        <dbReference type="Proteomes" id="UP000178256"/>
    </source>
</evidence>
<sequence length="77" mass="8835">MTENIKPKREAVIENDIEDAVFQAKMEAKRDKIDMEGASRVITKLIKEGEITPSSTVSELMWSINRELEDLKDIKDL</sequence>
<dbReference type="AlphaFoldDB" id="A0A1F8GMJ4"/>
<proteinExistence type="predicted"/>